<dbReference type="AlphaFoldDB" id="A0ABD0K7P3"/>
<proteinExistence type="predicted"/>
<feature type="compositionally biased region" description="Basic and acidic residues" evidence="1">
    <location>
        <begin position="63"/>
        <end position="83"/>
    </location>
</feature>
<gene>
    <name evidence="2" type="ORF">BaRGS_00025779</name>
</gene>
<sequence length="103" mass="11695">MCPYMESGSVVMTPPPTPRHHHHLFAHPTFKLSIQQLTLTNARLSALTRKNVSGCVFTQQKTRKEAEENKHFPADFTVTDHKPLPVSRPPHNYPENGVIKVPF</sequence>
<feature type="region of interest" description="Disordered" evidence="1">
    <location>
        <begin position="63"/>
        <end position="96"/>
    </location>
</feature>
<accession>A0ABD0K7P3</accession>
<protein>
    <submittedName>
        <fullName evidence="2">Uncharacterized protein</fullName>
    </submittedName>
</protein>
<evidence type="ECO:0000313" key="2">
    <source>
        <dbReference type="EMBL" id="KAK7483002.1"/>
    </source>
</evidence>
<dbReference type="EMBL" id="JACVVK020000235">
    <property type="protein sequence ID" value="KAK7483002.1"/>
    <property type="molecule type" value="Genomic_DNA"/>
</dbReference>
<dbReference type="Proteomes" id="UP001519460">
    <property type="component" value="Unassembled WGS sequence"/>
</dbReference>
<evidence type="ECO:0000256" key="1">
    <source>
        <dbReference type="SAM" id="MobiDB-lite"/>
    </source>
</evidence>
<organism evidence="2 3">
    <name type="scientific">Batillaria attramentaria</name>
    <dbReference type="NCBI Taxonomy" id="370345"/>
    <lineage>
        <taxon>Eukaryota</taxon>
        <taxon>Metazoa</taxon>
        <taxon>Spiralia</taxon>
        <taxon>Lophotrochozoa</taxon>
        <taxon>Mollusca</taxon>
        <taxon>Gastropoda</taxon>
        <taxon>Caenogastropoda</taxon>
        <taxon>Sorbeoconcha</taxon>
        <taxon>Cerithioidea</taxon>
        <taxon>Batillariidae</taxon>
        <taxon>Batillaria</taxon>
    </lineage>
</organism>
<evidence type="ECO:0000313" key="3">
    <source>
        <dbReference type="Proteomes" id="UP001519460"/>
    </source>
</evidence>
<comment type="caution">
    <text evidence="2">The sequence shown here is derived from an EMBL/GenBank/DDBJ whole genome shotgun (WGS) entry which is preliminary data.</text>
</comment>
<name>A0ABD0K7P3_9CAEN</name>
<reference evidence="2 3" key="1">
    <citation type="journal article" date="2023" name="Sci. Data">
        <title>Genome assembly of the Korean intertidal mud-creeper Batillaria attramentaria.</title>
        <authorList>
            <person name="Patra A.K."/>
            <person name="Ho P.T."/>
            <person name="Jun S."/>
            <person name="Lee S.J."/>
            <person name="Kim Y."/>
            <person name="Won Y.J."/>
        </authorList>
    </citation>
    <scope>NUCLEOTIDE SEQUENCE [LARGE SCALE GENOMIC DNA]</scope>
    <source>
        <strain evidence="2">Wonlab-2016</strain>
    </source>
</reference>
<keyword evidence="3" id="KW-1185">Reference proteome</keyword>